<dbReference type="SUPFAM" id="SSF56219">
    <property type="entry name" value="DNase I-like"/>
    <property type="match status" value="1"/>
</dbReference>
<keyword evidence="1" id="KW-0548">Nucleotidyltransferase</keyword>
<keyword evidence="1" id="KW-0695">RNA-directed DNA polymerase</keyword>
<dbReference type="GO" id="GO:0003964">
    <property type="term" value="F:RNA-directed DNA polymerase activity"/>
    <property type="evidence" value="ECO:0007669"/>
    <property type="project" value="UniProtKB-KW"/>
</dbReference>
<dbReference type="AlphaFoldDB" id="A0A699S5T7"/>
<name>A0A699S5T7_TANCI</name>
<protein>
    <submittedName>
        <fullName evidence="1">RNA-directed DNA polymerase, eukaryota</fullName>
    </submittedName>
</protein>
<dbReference type="InterPro" id="IPR036691">
    <property type="entry name" value="Endo/exonu/phosph_ase_sf"/>
</dbReference>
<accession>A0A699S5T7</accession>
<reference evidence="1" key="1">
    <citation type="journal article" date="2019" name="Sci. Rep.">
        <title>Draft genome of Tanacetum cinerariifolium, the natural source of mosquito coil.</title>
        <authorList>
            <person name="Yamashiro T."/>
            <person name="Shiraishi A."/>
            <person name="Satake H."/>
            <person name="Nakayama K."/>
        </authorList>
    </citation>
    <scope>NUCLEOTIDE SEQUENCE</scope>
</reference>
<sequence length="149" mass="16960">AENVSNMEFKSLWGNTNFDAIVSQSLGNSGGLLFVWDPNSFQKDNHIISDNFIALFGKWRANQTRMLVVSVYAPQAVSLKRTLWSYLSSLINRWNGECIVLGDFNEVRHKEERWGSTFNVYGARDFNQFITSAGWKGIATPGRTPRHLK</sequence>
<keyword evidence="1" id="KW-0808">Transferase</keyword>
<comment type="caution">
    <text evidence="1">The sequence shown here is derived from an EMBL/GenBank/DDBJ whole genome shotgun (WGS) entry which is preliminary data.</text>
</comment>
<evidence type="ECO:0000313" key="1">
    <source>
        <dbReference type="EMBL" id="GFC92869.1"/>
    </source>
</evidence>
<proteinExistence type="predicted"/>
<gene>
    <name evidence="1" type="ORF">Tci_864839</name>
</gene>
<feature type="non-terminal residue" evidence="1">
    <location>
        <position position="1"/>
    </location>
</feature>
<organism evidence="1">
    <name type="scientific">Tanacetum cinerariifolium</name>
    <name type="common">Dalmatian daisy</name>
    <name type="synonym">Chrysanthemum cinerariifolium</name>
    <dbReference type="NCBI Taxonomy" id="118510"/>
    <lineage>
        <taxon>Eukaryota</taxon>
        <taxon>Viridiplantae</taxon>
        <taxon>Streptophyta</taxon>
        <taxon>Embryophyta</taxon>
        <taxon>Tracheophyta</taxon>
        <taxon>Spermatophyta</taxon>
        <taxon>Magnoliopsida</taxon>
        <taxon>eudicotyledons</taxon>
        <taxon>Gunneridae</taxon>
        <taxon>Pentapetalae</taxon>
        <taxon>asterids</taxon>
        <taxon>campanulids</taxon>
        <taxon>Asterales</taxon>
        <taxon>Asteraceae</taxon>
        <taxon>Asteroideae</taxon>
        <taxon>Anthemideae</taxon>
        <taxon>Anthemidinae</taxon>
        <taxon>Tanacetum</taxon>
    </lineage>
</organism>
<dbReference type="EMBL" id="BKCJ011139943">
    <property type="protein sequence ID" value="GFC92869.1"/>
    <property type="molecule type" value="Genomic_DNA"/>
</dbReference>
<dbReference type="Gene3D" id="3.60.10.10">
    <property type="entry name" value="Endonuclease/exonuclease/phosphatase"/>
    <property type="match status" value="1"/>
</dbReference>